<evidence type="ECO:0000256" key="3">
    <source>
        <dbReference type="ARBA" id="ARBA00022801"/>
    </source>
</evidence>
<dbReference type="Gene3D" id="3.40.50.1820">
    <property type="entry name" value="alpha/beta hydrolase"/>
    <property type="match status" value="1"/>
</dbReference>
<gene>
    <name evidence="6" type="ORF">RPR59_07790</name>
</gene>
<dbReference type="InterPro" id="IPR029058">
    <property type="entry name" value="AB_hydrolase_fold"/>
</dbReference>
<evidence type="ECO:0000256" key="2">
    <source>
        <dbReference type="ARBA" id="ARBA00022729"/>
    </source>
</evidence>
<proteinExistence type="predicted"/>
<sequence>MSFRIAIALTMMLAAIAPAAAQLDGNFDEAKVPSYVLPDPLETSDGAAVKSVQQWEGERRPELLGLFRDTIYGAAPPPPHDMRFVVTDRDDRALGGLAIRKQVTILLDGTERGPQTSVLIYLPARAKGPAPVFVGLNFHGNQAVAADPAIAIATSWVAAPGEGIVKHHATARSRGIESAQWPLRQILEAGYGVATYFPGDLYPDGDGMVAQSVQPHYGTSPSDPSHWGAIATWAWGLSRVYDYLATDAAVDASRVIVIGHSRYGKAALWAGARDPRFAMVVSNDSGNGGAALYRRRFGETIRVMNDYWFAPRFKTYARHEDALPIDAHELIALIAPRPVYVASATGDLWSDPKGEFLAARGADPVYHLYGMKGLEADAMPAPDRSVGRRIGYHIRAGKHDITAEDWAKYIAFADRELAR</sequence>
<reference evidence="6 7" key="1">
    <citation type="submission" date="2023-09" db="EMBL/GenBank/DDBJ databases">
        <authorList>
            <person name="Rey-Velasco X."/>
        </authorList>
    </citation>
    <scope>NUCLEOTIDE SEQUENCE [LARGE SCALE GENOMIC DNA]</scope>
    <source>
        <strain evidence="6 7">W311</strain>
    </source>
</reference>
<dbReference type="Proteomes" id="UP001302249">
    <property type="component" value="Chromosome"/>
</dbReference>
<evidence type="ECO:0000259" key="5">
    <source>
        <dbReference type="Pfam" id="PF22244"/>
    </source>
</evidence>
<protein>
    <recommendedName>
        <fullName evidence="5">4-O-methyl-glucuronoyl methylesterase-like domain-containing protein</fullName>
    </recommendedName>
</protein>
<dbReference type="RefSeq" id="WP_313912772.1">
    <property type="nucleotide sequence ID" value="NZ_CP135076.1"/>
</dbReference>
<name>A0ABZ0B517_9SPHN</name>
<evidence type="ECO:0000256" key="1">
    <source>
        <dbReference type="ARBA" id="ARBA00022487"/>
    </source>
</evidence>
<evidence type="ECO:0000313" key="6">
    <source>
        <dbReference type="EMBL" id="WNO52383.1"/>
    </source>
</evidence>
<dbReference type="EMBL" id="CP135076">
    <property type="protein sequence ID" value="WNO52383.1"/>
    <property type="molecule type" value="Genomic_DNA"/>
</dbReference>
<keyword evidence="7" id="KW-1185">Reference proteome</keyword>
<keyword evidence="2 4" id="KW-0732">Signal</keyword>
<dbReference type="SUPFAM" id="SSF53474">
    <property type="entry name" value="alpha/beta-Hydrolases"/>
    <property type="match status" value="1"/>
</dbReference>
<evidence type="ECO:0000256" key="4">
    <source>
        <dbReference type="SAM" id="SignalP"/>
    </source>
</evidence>
<organism evidence="6 7">
    <name type="scientific">Stakelama saccharophila</name>
    <dbReference type="NCBI Taxonomy" id="3075605"/>
    <lineage>
        <taxon>Bacteria</taxon>
        <taxon>Pseudomonadati</taxon>
        <taxon>Pseudomonadota</taxon>
        <taxon>Alphaproteobacteria</taxon>
        <taxon>Sphingomonadales</taxon>
        <taxon>Sphingomonadaceae</taxon>
        <taxon>Stakelama</taxon>
    </lineage>
</organism>
<keyword evidence="3" id="KW-0378">Hydrolase</keyword>
<dbReference type="InterPro" id="IPR054579">
    <property type="entry name" value="GCE-like_dom"/>
</dbReference>
<accession>A0ABZ0B517</accession>
<feature type="signal peptide" evidence="4">
    <location>
        <begin position="1"/>
        <end position="21"/>
    </location>
</feature>
<evidence type="ECO:0000313" key="7">
    <source>
        <dbReference type="Proteomes" id="UP001302249"/>
    </source>
</evidence>
<keyword evidence="1" id="KW-0719">Serine esterase</keyword>
<dbReference type="Pfam" id="PF22244">
    <property type="entry name" value="GCE_fung"/>
    <property type="match status" value="1"/>
</dbReference>
<feature type="domain" description="4-O-methyl-glucuronoyl methylesterase-like" evidence="5">
    <location>
        <begin position="226"/>
        <end position="370"/>
    </location>
</feature>
<feature type="chain" id="PRO_5045427261" description="4-O-methyl-glucuronoyl methylesterase-like domain-containing protein" evidence="4">
    <location>
        <begin position="22"/>
        <end position="419"/>
    </location>
</feature>